<accession>A0ABQ5EMY4</accession>
<evidence type="ECO:0000313" key="1">
    <source>
        <dbReference type="EMBL" id="GJT52224.1"/>
    </source>
</evidence>
<reference evidence="1" key="2">
    <citation type="submission" date="2022-01" db="EMBL/GenBank/DDBJ databases">
        <authorList>
            <person name="Yamashiro T."/>
            <person name="Shiraishi A."/>
            <person name="Satake H."/>
            <person name="Nakayama K."/>
        </authorList>
    </citation>
    <scope>NUCLEOTIDE SEQUENCE</scope>
</reference>
<dbReference type="EMBL" id="BQNB010016476">
    <property type="protein sequence ID" value="GJT52224.1"/>
    <property type="molecule type" value="Genomic_DNA"/>
</dbReference>
<name>A0ABQ5EMY4_9ASTR</name>
<organism evidence="1 2">
    <name type="scientific">Tanacetum coccineum</name>
    <dbReference type="NCBI Taxonomy" id="301880"/>
    <lineage>
        <taxon>Eukaryota</taxon>
        <taxon>Viridiplantae</taxon>
        <taxon>Streptophyta</taxon>
        <taxon>Embryophyta</taxon>
        <taxon>Tracheophyta</taxon>
        <taxon>Spermatophyta</taxon>
        <taxon>Magnoliopsida</taxon>
        <taxon>eudicotyledons</taxon>
        <taxon>Gunneridae</taxon>
        <taxon>Pentapetalae</taxon>
        <taxon>asterids</taxon>
        <taxon>campanulids</taxon>
        <taxon>Asterales</taxon>
        <taxon>Asteraceae</taxon>
        <taxon>Asteroideae</taxon>
        <taxon>Anthemideae</taxon>
        <taxon>Anthemidinae</taxon>
        <taxon>Tanacetum</taxon>
    </lineage>
</organism>
<sequence length="67" mass="7733">MRRTGRGDRTYYLSAPDMSLFSSKCKTRGKEAEKIIANPKIFPKVVPVLFLLNEFLYMRNEIDTFGA</sequence>
<dbReference type="Proteomes" id="UP001151760">
    <property type="component" value="Unassembled WGS sequence"/>
</dbReference>
<protein>
    <submittedName>
        <fullName evidence="1">Uncharacterized protein</fullName>
    </submittedName>
</protein>
<comment type="caution">
    <text evidence="1">The sequence shown here is derived from an EMBL/GenBank/DDBJ whole genome shotgun (WGS) entry which is preliminary data.</text>
</comment>
<reference evidence="1" key="1">
    <citation type="journal article" date="2022" name="Int. J. Mol. Sci.">
        <title>Draft Genome of Tanacetum Coccineum: Genomic Comparison of Closely Related Tanacetum-Family Plants.</title>
        <authorList>
            <person name="Yamashiro T."/>
            <person name="Shiraishi A."/>
            <person name="Nakayama K."/>
            <person name="Satake H."/>
        </authorList>
    </citation>
    <scope>NUCLEOTIDE SEQUENCE</scope>
</reference>
<keyword evidence="2" id="KW-1185">Reference proteome</keyword>
<gene>
    <name evidence="1" type="ORF">Tco_0978381</name>
</gene>
<proteinExistence type="predicted"/>
<evidence type="ECO:0000313" key="2">
    <source>
        <dbReference type="Proteomes" id="UP001151760"/>
    </source>
</evidence>